<evidence type="ECO:0000256" key="5">
    <source>
        <dbReference type="ARBA" id="ARBA00023004"/>
    </source>
</evidence>
<keyword evidence="2 6" id="KW-0349">Heme</keyword>
<evidence type="ECO:0000256" key="4">
    <source>
        <dbReference type="ARBA" id="ARBA00022982"/>
    </source>
</evidence>
<reference evidence="9" key="1">
    <citation type="journal article" date="2015" name="Genome Announc.">
        <title>Complete Genome Sequence of the Bacteriochlorophyll b-Producing Photosynthetic Bacterium Blastochloris viridis.</title>
        <authorList>
            <person name="Tsukatani Y."/>
            <person name="Hirose Y."/>
            <person name="Harada J."/>
            <person name="Misawa N."/>
            <person name="Mori K."/>
            <person name="Inoue K."/>
            <person name="Tamiaki H."/>
        </authorList>
    </citation>
    <scope>NUCLEOTIDE SEQUENCE [LARGE SCALE GENOMIC DNA]</scope>
    <source>
        <strain evidence="9">DSM 133</strain>
    </source>
</reference>
<proteinExistence type="predicted"/>
<evidence type="ECO:0000313" key="11">
    <source>
        <dbReference type="Proteomes" id="UP000065734"/>
    </source>
</evidence>
<dbReference type="EMBL" id="LN907867">
    <property type="protein sequence ID" value="CUU42499.1"/>
    <property type="molecule type" value="Genomic_DNA"/>
</dbReference>
<dbReference type="PROSITE" id="PS51007">
    <property type="entry name" value="CYTC"/>
    <property type="match status" value="1"/>
</dbReference>
<dbReference type="PANTHER" id="PTHR33751">
    <property type="entry name" value="CBB3-TYPE CYTOCHROME C OXIDASE SUBUNIT FIXP"/>
    <property type="match status" value="1"/>
</dbReference>
<reference evidence="10" key="2">
    <citation type="submission" date="2015-11" db="EMBL/GenBank/DDBJ databases">
        <authorList>
            <person name="Zhang Y."/>
            <person name="Guo Z."/>
        </authorList>
    </citation>
    <scope>NUCLEOTIDE SEQUENCE</scope>
    <source>
        <strain evidence="10">1</strain>
    </source>
</reference>
<dbReference type="InterPro" id="IPR009056">
    <property type="entry name" value="Cyt_c-like_dom"/>
</dbReference>
<dbReference type="Pfam" id="PF00034">
    <property type="entry name" value="Cytochrom_C"/>
    <property type="match status" value="1"/>
</dbReference>
<dbReference type="OrthoDB" id="9805828at2"/>
<dbReference type="EMBL" id="AP014854">
    <property type="protein sequence ID" value="BAS00260.1"/>
    <property type="molecule type" value="Genomic_DNA"/>
</dbReference>
<evidence type="ECO:0000256" key="7">
    <source>
        <dbReference type="SAM" id="SignalP"/>
    </source>
</evidence>
<evidence type="ECO:0000313" key="9">
    <source>
        <dbReference type="EMBL" id="BAS00260.1"/>
    </source>
</evidence>
<feature type="domain" description="Cytochrome c" evidence="8">
    <location>
        <begin position="24"/>
        <end position="110"/>
    </location>
</feature>
<protein>
    <submittedName>
        <fullName evidence="9">Cytochrome C553 (Soluble cytochrome f)</fullName>
    </submittedName>
    <submittedName>
        <fullName evidence="10">Flavocytochrome c cytochrome subunit</fullName>
    </submittedName>
</protein>
<reference evidence="11" key="3">
    <citation type="journal article" date="2016" name="Genome Announc.">
        <title>Revised genome sequence of the purple photosynthetic bacterium Blastochloris viridis.</title>
        <authorList>
            <person name="Liu L.N."/>
            <person name="Faulkner M."/>
            <person name="Liu X."/>
            <person name="Huang F."/>
            <person name="Darby A.C."/>
            <person name="Hall N."/>
        </authorList>
    </citation>
    <scope>NUCLEOTIDE SEQUENCE [LARGE SCALE GENOMIC DNA]</scope>
    <source>
        <strain evidence="11">ATCC 19567 / DSM 133 / F</strain>
    </source>
</reference>
<sequence length="111" mass="11643">MSNKRLFGAIVAAVATMVATSAMADTKSSKAAARTPAPLLAQACAGCHGQNGEGQNGTPILAGYDRNALVQVWGEFRNNQRPAATIMARIARGYSDQEVATLADYFAAVKR</sequence>
<evidence type="ECO:0000313" key="10">
    <source>
        <dbReference type="EMBL" id="CUU42499.1"/>
    </source>
</evidence>
<dbReference type="SUPFAM" id="SSF46626">
    <property type="entry name" value="Cytochrome c"/>
    <property type="match status" value="1"/>
</dbReference>
<dbReference type="GO" id="GO:0009055">
    <property type="term" value="F:electron transfer activity"/>
    <property type="evidence" value="ECO:0007669"/>
    <property type="project" value="InterPro"/>
</dbReference>
<dbReference type="STRING" id="1079.BVIR_2066"/>
<keyword evidence="1" id="KW-0813">Transport</keyword>
<dbReference type="PANTHER" id="PTHR33751:SF9">
    <property type="entry name" value="CYTOCHROME C4"/>
    <property type="match status" value="1"/>
</dbReference>
<organism evidence="10 11">
    <name type="scientific">Blastochloris viridis</name>
    <name type="common">Rhodopseudomonas viridis</name>
    <dbReference type="NCBI Taxonomy" id="1079"/>
    <lineage>
        <taxon>Bacteria</taxon>
        <taxon>Pseudomonadati</taxon>
        <taxon>Pseudomonadota</taxon>
        <taxon>Alphaproteobacteria</taxon>
        <taxon>Hyphomicrobiales</taxon>
        <taxon>Blastochloridaceae</taxon>
        <taxon>Blastochloris</taxon>
    </lineage>
</organism>
<dbReference type="GO" id="GO:0020037">
    <property type="term" value="F:heme binding"/>
    <property type="evidence" value="ECO:0007669"/>
    <property type="project" value="InterPro"/>
</dbReference>
<evidence type="ECO:0000256" key="1">
    <source>
        <dbReference type="ARBA" id="ARBA00022448"/>
    </source>
</evidence>
<accession>A0A0H5BGI9</accession>
<dbReference type="Gene3D" id="1.10.760.10">
    <property type="entry name" value="Cytochrome c-like domain"/>
    <property type="match status" value="1"/>
</dbReference>
<gene>
    <name evidence="10" type="primary">fccA</name>
    <name evidence="9" type="ORF">BV133_2666</name>
    <name evidence="10" type="ORF">BVIRIDIS_15110</name>
</gene>
<dbReference type="AlphaFoldDB" id="A0A0H5BGI9"/>
<dbReference type="InterPro" id="IPR050597">
    <property type="entry name" value="Cytochrome_c_Oxidase_Subunit"/>
</dbReference>
<keyword evidence="11" id="KW-1185">Reference proteome</keyword>
<dbReference type="Proteomes" id="UP000065734">
    <property type="component" value="Chromosome I"/>
</dbReference>
<keyword evidence="3 6" id="KW-0479">Metal-binding</keyword>
<evidence type="ECO:0000256" key="3">
    <source>
        <dbReference type="ARBA" id="ARBA00022723"/>
    </source>
</evidence>
<feature type="chain" id="PRO_5014229155" evidence="7">
    <location>
        <begin position="25"/>
        <end position="111"/>
    </location>
</feature>
<dbReference type="RefSeq" id="WP_055037542.1">
    <property type="nucleotide sequence ID" value="NZ_AP014854.2"/>
</dbReference>
<keyword evidence="5 6" id="KW-0408">Iron</keyword>
<dbReference type="KEGG" id="bvr:BVIR_2066"/>
<evidence type="ECO:0000256" key="6">
    <source>
        <dbReference type="PROSITE-ProRule" id="PRU00433"/>
    </source>
</evidence>
<feature type="signal peptide" evidence="7">
    <location>
        <begin position="1"/>
        <end position="24"/>
    </location>
</feature>
<name>A0A0H5BGI9_BLAVI</name>
<evidence type="ECO:0000256" key="2">
    <source>
        <dbReference type="ARBA" id="ARBA00022617"/>
    </source>
</evidence>
<dbReference type="GO" id="GO:0046872">
    <property type="term" value="F:metal ion binding"/>
    <property type="evidence" value="ECO:0007669"/>
    <property type="project" value="UniProtKB-KW"/>
</dbReference>
<dbReference type="InterPro" id="IPR036909">
    <property type="entry name" value="Cyt_c-like_dom_sf"/>
</dbReference>
<keyword evidence="4" id="KW-0249">Electron transport</keyword>
<evidence type="ECO:0000259" key="8">
    <source>
        <dbReference type="PROSITE" id="PS51007"/>
    </source>
</evidence>
<keyword evidence="7" id="KW-0732">Signal</keyword>